<dbReference type="CDD" id="cd00093">
    <property type="entry name" value="HTH_XRE"/>
    <property type="match status" value="1"/>
</dbReference>
<evidence type="ECO:0000259" key="2">
    <source>
        <dbReference type="PROSITE" id="PS50943"/>
    </source>
</evidence>
<dbReference type="InterPro" id="IPR014710">
    <property type="entry name" value="RmlC-like_jellyroll"/>
</dbReference>
<accession>D2MNV1</accession>
<dbReference type="RefSeq" id="WP_006627052.1">
    <property type="nucleotide sequence ID" value="NZ_ADFR01000007.1"/>
</dbReference>
<dbReference type="EMBL" id="ADFR01000007">
    <property type="protein sequence ID" value="EFC05720.1"/>
    <property type="molecule type" value="Genomic_DNA"/>
</dbReference>
<evidence type="ECO:0000313" key="4">
    <source>
        <dbReference type="Proteomes" id="UP000005017"/>
    </source>
</evidence>
<reference evidence="4" key="1">
    <citation type="submission" date="2009-12" db="EMBL/GenBank/DDBJ databases">
        <title>Sequence of Clostridiales genomosp. BVAB3 str. UPII9-5.</title>
        <authorList>
            <person name="Madupu R."/>
            <person name="Durkin A.S."/>
            <person name="Torralba M."/>
            <person name="Methe B."/>
            <person name="Sutton G.G."/>
            <person name="Strausberg R.L."/>
            <person name="Nelson K.E."/>
        </authorList>
    </citation>
    <scope>NUCLEOTIDE SEQUENCE [LARGE SCALE GENOMIC DNA]</scope>
    <source>
        <strain evidence="4">W1219</strain>
    </source>
</reference>
<dbReference type="InterPro" id="IPR010982">
    <property type="entry name" value="Lambda_DNA-bd_dom_sf"/>
</dbReference>
<dbReference type="InterPro" id="IPR050807">
    <property type="entry name" value="TransReg_Diox_bact_type"/>
</dbReference>
<dbReference type="Gene3D" id="2.60.120.10">
    <property type="entry name" value="Jelly Rolls"/>
    <property type="match status" value="1"/>
</dbReference>
<sequence length="180" mass="20501">MINIGARIKQLRLKNDLTLEELASRTELTKGFLSQLERNRTSPSIQSLADVAEALGVNLSGFFQEDVEEQIVFQEEDAFVDEQEGMKIFWIVPNAQKNVMEPIRLVIESGYQSKVLEPHEGEELGYVLNGRIHVVTQSHPKGYVVRKGDSFYLTGKEAHWIENRSKKTAEVLWVSTPPKF</sequence>
<dbReference type="PANTHER" id="PTHR46797">
    <property type="entry name" value="HTH-TYPE TRANSCRIPTIONAL REGULATOR"/>
    <property type="match status" value="1"/>
</dbReference>
<name>D2MNV1_9FIRM</name>
<dbReference type="Pfam" id="PF01381">
    <property type="entry name" value="HTH_3"/>
    <property type="match status" value="1"/>
</dbReference>
<dbReference type="PANTHER" id="PTHR46797:SF2">
    <property type="entry name" value="TRANSCRIPTIONAL REGULATOR"/>
    <property type="match status" value="1"/>
</dbReference>
<dbReference type="InterPro" id="IPR013096">
    <property type="entry name" value="Cupin_2"/>
</dbReference>
<proteinExistence type="predicted"/>
<dbReference type="GO" id="GO:0003700">
    <property type="term" value="F:DNA-binding transcription factor activity"/>
    <property type="evidence" value="ECO:0007669"/>
    <property type="project" value="TreeGrafter"/>
</dbReference>
<evidence type="ECO:0000256" key="1">
    <source>
        <dbReference type="ARBA" id="ARBA00023125"/>
    </source>
</evidence>
<dbReference type="AlphaFoldDB" id="D2MNV1"/>
<dbReference type="PROSITE" id="PS50943">
    <property type="entry name" value="HTH_CROC1"/>
    <property type="match status" value="1"/>
</dbReference>
<dbReference type="InterPro" id="IPR001387">
    <property type="entry name" value="Cro/C1-type_HTH"/>
</dbReference>
<dbReference type="STRING" id="679192.HMPREF9013_0643"/>
<keyword evidence="1 3" id="KW-0238">DNA-binding</keyword>
<dbReference type="eggNOG" id="COG1396">
    <property type="taxonomic scope" value="Bacteria"/>
</dbReference>
<dbReference type="GO" id="GO:0003677">
    <property type="term" value="F:DNA binding"/>
    <property type="evidence" value="ECO:0007669"/>
    <property type="project" value="UniProtKB-KW"/>
</dbReference>
<keyword evidence="4" id="KW-1185">Reference proteome</keyword>
<feature type="domain" description="HTH cro/C1-type" evidence="2">
    <location>
        <begin position="8"/>
        <end position="62"/>
    </location>
</feature>
<gene>
    <name evidence="3" type="ORF">HMPREF9013_0643</name>
</gene>
<dbReference type="InterPro" id="IPR011051">
    <property type="entry name" value="RmlC_Cupin_sf"/>
</dbReference>
<dbReference type="SMART" id="SM00530">
    <property type="entry name" value="HTH_XRE"/>
    <property type="match status" value="1"/>
</dbReference>
<dbReference type="GO" id="GO:0005829">
    <property type="term" value="C:cytosol"/>
    <property type="evidence" value="ECO:0007669"/>
    <property type="project" value="TreeGrafter"/>
</dbReference>
<protein>
    <submittedName>
        <fullName evidence="3">DNA-binding helix-turn-helix protein</fullName>
    </submittedName>
</protein>
<dbReference type="SUPFAM" id="SSF47413">
    <property type="entry name" value="lambda repressor-like DNA-binding domains"/>
    <property type="match status" value="1"/>
</dbReference>
<dbReference type="Gene3D" id="1.10.260.40">
    <property type="entry name" value="lambda repressor-like DNA-binding domains"/>
    <property type="match status" value="1"/>
</dbReference>
<comment type="caution">
    <text evidence="3">The sequence shown here is derived from an EMBL/GenBank/DDBJ whole genome shotgun (WGS) entry which is preliminary data.</text>
</comment>
<dbReference type="eggNOG" id="COG1917">
    <property type="taxonomic scope" value="Bacteria"/>
</dbReference>
<dbReference type="SUPFAM" id="SSF51182">
    <property type="entry name" value="RmlC-like cupins"/>
    <property type="match status" value="1"/>
</dbReference>
<dbReference type="Pfam" id="PF07883">
    <property type="entry name" value="Cupin_2"/>
    <property type="match status" value="1"/>
</dbReference>
<evidence type="ECO:0000313" key="3">
    <source>
        <dbReference type="EMBL" id="EFC05720.1"/>
    </source>
</evidence>
<organism evidence="3 4">
    <name type="scientific">Bulleidia extructa W1219</name>
    <dbReference type="NCBI Taxonomy" id="679192"/>
    <lineage>
        <taxon>Bacteria</taxon>
        <taxon>Bacillati</taxon>
        <taxon>Bacillota</taxon>
        <taxon>Erysipelotrichia</taxon>
        <taxon>Erysipelotrichales</taxon>
        <taxon>Erysipelotrichaceae</taxon>
        <taxon>Bulleidia</taxon>
    </lineage>
</organism>
<dbReference type="CDD" id="cd02209">
    <property type="entry name" value="cupin_XRE_C"/>
    <property type="match status" value="1"/>
</dbReference>
<dbReference type="Proteomes" id="UP000005017">
    <property type="component" value="Unassembled WGS sequence"/>
</dbReference>